<dbReference type="PATRIC" id="fig|1150600.3.peg.1221"/>
<keyword evidence="3" id="KW-1185">Reference proteome</keyword>
<dbReference type="GO" id="GO:0008654">
    <property type="term" value="P:phospholipid biosynthetic process"/>
    <property type="evidence" value="ECO:0007669"/>
    <property type="project" value="InterPro"/>
</dbReference>
<dbReference type="InterPro" id="IPR000462">
    <property type="entry name" value="CDP-OH_P_trans"/>
</dbReference>
<feature type="transmembrane region" description="Helical" evidence="1">
    <location>
        <begin position="114"/>
        <end position="136"/>
    </location>
</feature>
<reference evidence="2 3" key="1">
    <citation type="journal article" date="2013" name="Genome Announc.">
        <title>Draft Genome Sequence of Arcticibacter svalbardensis Strain MN12-7T, a Member of the Family Sphingobacteriaceae Isolated from an Arctic Soil Sample.</title>
        <authorList>
            <person name="Shivaji S."/>
            <person name="Ara S."/>
            <person name="Prasad S."/>
            <person name="Manasa B.P."/>
            <person name="Begum Z."/>
            <person name="Singh A."/>
            <person name="Kumar Pinnaka A."/>
        </authorList>
    </citation>
    <scope>NUCLEOTIDE SEQUENCE [LARGE SCALE GENOMIC DNA]</scope>
    <source>
        <strain evidence="2 3">MN12-7</strain>
    </source>
</reference>
<gene>
    <name evidence="2" type="ORF">ADIARSV_1243</name>
</gene>
<proteinExistence type="predicted"/>
<organism evidence="2 3">
    <name type="scientific">Arcticibacter svalbardensis MN12-7</name>
    <dbReference type="NCBI Taxonomy" id="1150600"/>
    <lineage>
        <taxon>Bacteria</taxon>
        <taxon>Pseudomonadati</taxon>
        <taxon>Bacteroidota</taxon>
        <taxon>Sphingobacteriia</taxon>
        <taxon>Sphingobacteriales</taxon>
        <taxon>Sphingobacteriaceae</taxon>
        <taxon>Arcticibacter</taxon>
    </lineage>
</organism>
<accession>R9GVK9</accession>
<dbReference type="Pfam" id="PF01066">
    <property type="entry name" value="CDP-OH_P_transf"/>
    <property type="match status" value="1"/>
</dbReference>
<comment type="caution">
    <text evidence="2">The sequence shown here is derived from an EMBL/GenBank/DDBJ whole genome shotgun (WGS) entry which is preliminary data.</text>
</comment>
<keyword evidence="1" id="KW-1133">Transmembrane helix</keyword>
<dbReference type="GO" id="GO:0016780">
    <property type="term" value="F:phosphotransferase activity, for other substituted phosphate groups"/>
    <property type="evidence" value="ECO:0007669"/>
    <property type="project" value="InterPro"/>
</dbReference>
<feature type="transmembrane region" description="Helical" evidence="1">
    <location>
        <begin position="182"/>
        <end position="215"/>
    </location>
</feature>
<dbReference type="Gene3D" id="1.20.120.1760">
    <property type="match status" value="1"/>
</dbReference>
<dbReference type="GO" id="GO:0016020">
    <property type="term" value="C:membrane"/>
    <property type="evidence" value="ECO:0007669"/>
    <property type="project" value="InterPro"/>
</dbReference>
<evidence type="ECO:0000313" key="2">
    <source>
        <dbReference type="EMBL" id="EOR95560.1"/>
    </source>
</evidence>
<sequence length="239" mass="27101">MDKDTLSSSILIKKNEDRKRTFKDRKRTNILKSTEQNAIGWLVSKMPAFISPDMLTGLGMFGSFLVLVGFLLAAHFHVSYLLVGVAGLAINWLGDSLDGRIAYYRNIPRKWYGFSLDIIMDWISTILMGLGFLVYIKGDFEIVAFLFVAFYGWAMIISQLRYKITDKYTIDSGIFGPTEVRLLICALLISEIFFAGSIDWLAMMMCFALFIINLIDTKDLLALGDQRDLEDKAANKNNK</sequence>
<evidence type="ECO:0000313" key="3">
    <source>
        <dbReference type="Proteomes" id="UP000014174"/>
    </source>
</evidence>
<evidence type="ECO:0008006" key="4">
    <source>
        <dbReference type="Google" id="ProtNLM"/>
    </source>
</evidence>
<dbReference type="InterPro" id="IPR043130">
    <property type="entry name" value="CDP-OH_PTrfase_TM_dom"/>
</dbReference>
<dbReference type="STRING" id="1150600.ADIARSV_1243"/>
<feature type="transmembrane region" description="Helical" evidence="1">
    <location>
        <begin position="142"/>
        <end position="162"/>
    </location>
</feature>
<keyword evidence="1" id="KW-0472">Membrane</keyword>
<feature type="transmembrane region" description="Helical" evidence="1">
    <location>
        <begin position="78"/>
        <end position="94"/>
    </location>
</feature>
<dbReference type="OrthoDB" id="116551at2"/>
<keyword evidence="1" id="KW-0812">Transmembrane</keyword>
<name>R9GVK9_9SPHI</name>
<dbReference type="Proteomes" id="UP000014174">
    <property type="component" value="Unassembled WGS sequence"/>
</dbReference>
<dbReference type="RefSeq" id="WP_016194484.1">
    <property type="nucleotide sequence ID" value="NZ_AQPN01000047.1"/>
</dbReference>
<evidence type="ECO:0000256" key="1">
    <source>
        <dbReference type="SAM" id="Phobius"/>
    </source>
</evidence>
<dbReference type="AlphaFoldDB" id="R9GVK9"/>
<dbReference type="eggNOG" id="COG1183">
    <property type="taxonomic scope" value="Bacteria"/>
</dbReference>
<protein>
    <recommendedName>
        <fullName evidence="4">CDP-alcohol phosphatidyltransferase</fullName>
    </recommendedName>
</protein>
<dbReference type="EMBL" id="AQPN01000047">
    <property type="protein sequence ID" value="EOR95560.1"/>
    <property type="molecule type" value="Genomic_DNA"/>
</dbReference>